<gene>
    <name evidence="1" type="ORF">ASPCAL09801</name>
</gene>
<organism evidence="1 2">
    <name type="scientific">Aspergillus calidoustus</name>
    <dbReference type="NCBI Taxonomy" id="454130"/>
    <lineage>
        <taxon>Eukaryota</taxon>
        <taxon>Fungi</taxon>
        <taxon>Dikarya</taxon>
        <taxon>Ascomycota</taxon>
        <taxon>Pezizomycotina</taxon>
        <taxon>Eurotiomycetes</taxon>
        <taxon>Eurotiomycetidae</taxon>
        <taxon>Eurotiales</taxon>
        <taxon>Aspergillaceae</taxon>
        <taxon>Aspergillus</taxon>
        <taxon>Aspergillus subgen. Nidulantes</taxon>
    </lineage>
</organism>
<protein>
    <submittedName>
        <fullName evidence="1">Uncharacterized protein</fullName>
    </submittedName>
</protein>
<dbReference type="OrthoDB" id="4461621at2759"/>
<keyword evidence="2" id="KW-1185">Reference proteome</keyword>
<sequence length="406" mass="46025">MTALREDNRSVAPLDANIGVTRRFEDGLILHDPNRDLFTADVLSESAAGLPWPYDGTEPTLPESVPKADESLNIFLIFQTTPDERQTIQSAIQQAVDQAQASQIHCETKPTVHLIQWEHNCSPSRHDIIRMWATYTQHFNRTDSMHFLEFLSETDVSKAQFITIYDNESYPLIIARNSLDAVVEEALGSSTRLSHVDSMHFSQLSDIELLHPPDTSFAPNPFPWKSPDRRAIKRNLKSEIQTITYADLDGELKVCCFVPWTPTPYFPALNAPNDNGLVARIWSILFEMQNYKLADPEFYIEPPYFFIDAQSEFDQTVIAMYTDRYSDLSALVNETETESAHDILSDITDPPISGFMYGRTRGQYAHNLSANLSIANMGFEEFFEGREEEIVRVSGPRLSGLMAGEE</sequence>
<dbReference type="AlphaFoldDB" id="A0A0U4Z9Z5"/>
<proteinExistence type="predicted"/>
<evidence type="ECO:0000313" key="2">
    <source>
        <dbReference type="Proteomes" id="UP000054771"/>
    </source>
</evidence>
<name>A0A0U4Z9Z5_ASPCI</name>
<dbReference type="STRING" id="454130.A0A0U4Z9Z5"/>
<dbReference type="Proteomes" id="UP000054771">
    <property type="component" value="Unassembled WGS sequence"/>
</dbReference>
<reference evidence="2" key="1">
    <citation type="journal article" date="2016" name="Genome Announc.">
        <title>Draft genome sequences of fungus Aspergillus calidoustus.</title>
        <authorList>
            <person name="Horn F."/>
            <person name="Linde J."/>
            <person name="Mattern D.J."/>
            <person name="Walther G."/>
            <person name="Guthke R."/>
            <person name="Scherlach K."/>
            <person name="Martin K."/>
            <person name="Brakhage A.A."/>
            <person name="Petzke L."/>
            <person name="Valiante V."/>
        </authorList>
    </citation>
    <scope>NUCLEOTIDE SEQUENCE [LARGE SCALE GENOMIC DNA]</scope>
    <source>
        <strain evidence="2">SF006504</strain>
    </source>
</reference>
<dbReference type="EMBL" id="CDMC01000008">
    <property type="protein sequence ID" value="CEL06629.1"/>
    <property type="molecule type" value="Genomic_DNA"/>
</dbReference>
<accession>A0A0U4Z9Z5</accession>
<evidence type="ECO:0000313" key="1">
    <source>
        <dbReference type="EMBL" id="CEL06629.1"/>
    </source>
</evidence>